<gene>
    <name evidence="3" type="ORF">QF118_03360</name>
</gene>
<dbReference type="Proteomes" id="UP001241605">
    <property type="component" value="Chromosome"/>
</dbReference>
<dbReference type="InterPro" id="IPR008207">
    <property type="entry name" value="Sig_transdc_His_kin_Hpt_dom"/>
</dbReference>
<dbReference type="RefSeq" id="WP_282301238.1">
    <property type="nucleotide sequence ID" value="NZ_CP124616.1"/>
</dbReference>
<evidence type="ECO:0000256" key="1">
    <source>
        <dbReference type="ARBA" id="ARBA00023012"/>
    </source>
</evidence>
<name>A0ABY8QJI3_9RHOB</name>
<dbReference type="EMBL" id="CP124616">
    <property type="protein sequence ID" value="WGW04603.1"/>
    <property type="molecule type" value="Genomic_DNA"/>
</dbReference>
<dbReference type="InterPro" id="IPR036641">
    <property type="entry name" value="HPT_dom_sf"/>
</dbReference>
<evidence type="ECO:0000313" key="4">
    <source>
        <dbReference type="Proteomes" id="UP001241605"/>
    </source>
</evidence>
<accession>A0ABY8QJI3</accession>
<feature type="domain" description="HPt" evidence="2">
    <location>
        <begin position="21"/>
        <end position="84"/>
    </location>
</feature>
<evidence type="ECO:0000259" key="2">
    <source>
        <dbReference type="Pfam" id="PF01627"/>
    </source>
</evidence>
<proteinExistence type="predicted"/>
<evidence type="ECO:0000313" key="3">
    <source>
        <dbReference type="EMBL" id="WGW04603.1"/>
    </source>
</evidence>
<keyword evidence="1" id="KW-0902">Two-component regulatory system</keyword>
<dbReference type="Gene3D" id="1.20.120.160">
    <property type="entry name" value="HPT domain"/>
    <property type="match status" value="1"/>
</dbReference>
<sequence length="111" mass="11921">MIDWARVAELRDEIGPEDFDEVVELFLTEVEGAIDLLESAAGNPVVTHDQMHFLKGAALNLGFAAVSDLCQKGEKAAAGGDAEAIPFGAVRTTFEDSKNRFLAELPLKFAA</sequence>
<reference evidence="3 4" key="1">
    <citation type="submission" date="2023-05" db="EMBL/GenBank/DDBJ databases">
        <title>YMD87, complete Genome.</title>
        <authorList>
            <person name="Zhang J."/>
            <person name="Xu X."/>
        </authorList>
    </citation>
    <scope>NUCLEOTIDE SEQUENCE [LARGE SCALE GENOMIC DNA]</scope>
    <source>
        <strain evidence="3 4">YMD87</strain>
    </source>
</reference>
<dbReference type="SUPFAM" id="SSF47226">
    <property type="entry name" value="Histidine-containing phosphotransfer domain, HPT domain"/>
    <property type="match status" value="1"/>
</dbReference>
<keyword evidence="4" id="KW-1185">Reference proteome</keyword>
<dbReference type="Pfam" id="PF01627">
    <property type="entry name" value="Hpt"/>
    <property type="match status" value="1"/>
</dbReference>
<organism evidence="3 4">
    <name type="scientific">Tropicibacter oceani</name>
    <dbReference type="NCBI Taxonomy" id="3058420"/>
    <lineage>
        <taxon>Bacteria</taxon>
        <taxon>Pseudomonadati</taxon>
        <taxon>Pseudomonadota</taxon>
        <taxon>Alphaproteobacteria</taxon>
        <taxon>Rhodobacterales</taxon>
        <taxon>Roseobacteraceae</taxon>
        <taxon>Tropicibacter</taxon>
    </lineage>
</organism>
<protein>
    <submittedName>
        <fullName evidence="3">Hpt domain-containing protein</fullName>
    </submittedName>
</protein>